<dbReference type="AlphaFoldDB" id="A0A0J8V964"/>
<dbReference type="GO" id="GO:0061513">
    <property type="term" value="F:glucose 6-phosphate:phosphate antiporter activity"/>
    <property type="evidence" value="ECO:0007669"/>
    <property type="project" value="TreeGrafter"/>
</dbReference>
<dbReference type="Pfam" id="PF07690">
    <property type="entry name" value="MFS_1"/>
    <property type="match status" value="1"/>
</dbReference>
<keyword evidence="5 6" id="KW-0472">Membrane</keyword>
<proteinExistence type="inferred from homology"/>
<feature type="transmembrane region" description="Helical" evidence="6">
    <location>
        <begin position="370"/>
        <end position="391"/>
    </location>
</feature>
<feature type="transmembrane region" description="Helical" evidence="6">
    <location>
        <begin position="46"/>
        <end position="66"/>
    </location>
</feature>
<dbReference type="GO" id="GO:0005886">
    <property type="term" value="C:plasma membrane"/>
    <property type="evidence" value="ECO:0007669"/>
    <property type="project" value="TreeGrafter"/>
</dbReference>
<keyword evidence="9" id="KW-1185">Reference proteome</keyword>
<dbReference type="InterPro" id="IPR011701">
    <property type="entry name" value="MFS"/>
</dbReference>
<feature type="domain" description="Major facilitator superfamily (MFS) profile" evidence="7">
    <location>
        <begin position="17"/>
        <end position="423"/>
    </location>
</feature>
<feature type="transmembrane region" description="Helical" evidence="6">
    <location>
        <begin position="397"/>
        <end position="419"/>
    </location>
</feature>
<dbReference type="Proteomes" id="UP000240481">
    <property type="component" value="Unassembled WGS sequence"/>
</dbReference>
<feature type="transmembrane region" description="Helical" evidence="6">
    <location>
        <begin position="104"/>
        <end position="126"/>
    </location>
</feature>
<feature type="transmembrane region" description="Helical" evidence="6">
    <location>
        <begin position="334"/>
        <end position="358"/>
    </location>
</feature>
<evidence type="ECO:0000256" key="4">
    <source>
        <dbReference type="ARBA" id="ARBA00022989"/>
    </source>
</evidence>
<dbReference type="OrthoDB" id="3264704at2"/>
<evidence type="ECO:0000256" key="5">
    <source>
        <dbReference type="ARBA" id="ARBA00023136"/>
    </source>
</evidence>
<evidence type="ECO:0000256" key="6">
    <source>
        <dbReference type="SAM" id="Phobius"/>
    </source>
</evidence>
<gene>
    <name evidence="8" type="ORF">C9I94_18865</name>
</gene>
<dbReference type="EMBL" id="PYLZ01000011">
    <property type="protein sequence ID" value="PSW22839.1"/>
    <property type="molecule type" value="Genomic_DNA"/>
</dbReference>
<sequence>MNTSKLDATYRKFRWQIILATFLTYTVMYISRKAFAAAAPLLMEDLGMTVVQFGAASSIYYIVYGLSKFSSGLVADRINPRTFLGSVLILVAIINVGIGMTENVTMLLALYCLTAVVQGCGFPPIAKSISQWYSKSERGGWYSIWNTSHNLGGALAPLIASAVIAATGDWRYAFYVPAAITALQAVICFWLMRNKPETYGLPNVGEWKGDAKQIAINKRSEAGLTMWVMFKRYILTNPIIWLAISGDLCIYIIRTVTNDWVSVYFVKELGWDLVKSNSLVAWFEAGGIIGGLTSGIISDKLFGADRWKTILIYSFILVAGMVGVVLTIDISYLLVSGCFFVIGAGIYAPQMLFALGIIEASHADGAGAATGLKGGITYIGAALAGAPIAMIESAYSWNGVFMILGCIALILIVLTCSIIQLDKRKSQDTASNNKNKLASSEVI</sequence>
<dbReference type="InterPro" id="IPR051337">
    <property type="entry name" value="OPA_Antiporter"/>
</dbReference>
<dbReference type="SUPFAM" id="SSF103473">
    <property type="entry name" value="MFS general substrate transporter"/>
    <property type="match status" value="1"/>
</dbReference>
<evidence type="ECO:0000313" key="9">
    <source>
        <dbReference type="Proteomes" id="UP000240481"/>
    </source>
</evidence>
<reference evidence="8 9" key="1">
    <citation type="submission" date="2018-01" db="EMBL/GenBank/DDBJ databases">
        <title>Whole genome sequencing of Histamine producing bacteria.</title>
        <authorList>
            <person name="Butler K."/>
        </authorList>
    </citation>
    <scope>NUCLEOTIDE SEQUENCE [LARGE SCALE GENOMIC DNA]</scope>
    <source>
        <strain evidence="8 9">DSM 24669</strain>
    </source>
</reference>
<evidence type="ECO:0000313" key="8">
    <source>
        <dbReference type="EMBL" id="PSW22839.1"/>
    </source>
</evidence>
<dbReference type="GO" id="GO:0035435">
    <property type="term" value="P:phosphate ion transmembrane transport"/>
    <property type="evidence" value="ECO:0007669"/>
    <property type="project" value="TreeGrafter"/>
</dbReference>
<dbReference type="RefSeq" id="WP_048899640.1">
    <property type="nucleotide sequence ID" value="NZ_AP024853.1"/>
</dbReference>
<dbReference type="PANTHER" id="PTHR43826:SF3">
    <property type="entry name" value="GLUCOSE-6-PHOSPHATE EXCHANGER SLC37A4"/>
    <property type="match status" value="1"/>
</dbReference>
<keyword evidence="3 6" id="KW-0812">Transmembrane</keyword>
<dbReference type="PANTHER" id="PTHR43826">
    <property type="entry name" value="GLUCOSE-6-PHOSPHATE EXCHANGER SLC37A4"/>
    <property type="match status" value="1"/>
</dbReference>
<dbReference type="InterPro" id="IPR036259">
    <property type="entry name" value="MFS_trans_sf"/>
</dbReference>
<dbReference type="InterPro" id="IPR021159">
    <property type="entry name" value="Sugar-P_transporter_CS"/>
</dbReference>
<feature type="transmembrane region" description="Helical" evidence="6">
    <location>
        <begin position="78"/>
        <end position="98"/>
    </location>
</feature>
<feature type="transmembrane region" description="Helical" evidence="6">
    <location>
        <begin position="233"/>
        <end position="253"/>
    </location>
</feature>
<comment type="caution">
    <text evidence="8">The sequence shown here is derived from an EMBL/GenBank/DDBJ whole genome shotgun (WGS) entry which is preliminary data.</text>
</comment>
<dbReference type="Gene3D" id="1.20.1250.20">
    <property type="entry name" value="MFS general substrate transporter like domains"/>
    <property type="match status" value="2"/>
</dbReference>
<organism evidence="8 9">
    <name type="scientific">Photobacterium swingsii</name>
    <dbReference type="NCBI Taxonomy" id="680026"/>
    <lineage>
        <taxon>Bacteria</taxon>
        <taxon>Pseudomonadati</taxon>
        <taxon>Pseudomonadota</taxon>
        <taxon>Gammaproteobacteria</taxon>
        <taxon>Vibrionales</taxon>
        <taxon>Vibrionaceae</taxon>
        <taxon>Photobacterium</taxon>
    </lineage>
</organism>
<comment type="subcellular location">
    <subcellularLocation>
        <location evidence="1">Endomembrane system</location>
        <topology evidence="1">Multi-pass membrane protein</topology>
    </subcellularLocation>
</comment>
<feature type="transmembrane region" description="Helical" evidence="6">
    <location>
        <begin position="279"/>
        <end position="298"/>
    </location>
</feature>
<dbReference type="PROSITE" id="PS00942">
    <property type="entry name" value="GLPT"/>
    <property type="match status" value="1"/>
</dbReference>
<evidence type="ECO:0000256" key="2">
    <source>
        <dbReference type="ARBA" id="ARBA00009598"/>
    </source>
</evidence>
<dbReference type="InterPro" id="IPR020846">
    <property type="entry name" value="MFS_dom"/>
</dbReference>
<feature type="transmembrane region" description="Helical" evidence="6">
    <location>
        <begin position="172"/>
        <end position="192"/>
    </location>
</feature>
<accession>A0A0J8V964</accession>
<name>A0A0J8V964_9GAMM</name>
<evidence type="ECO:0000259" key="7">
    <source>
        <dbReference type="PROSITE" id="PS50850"/>
    </source>
</evidence>
<comment type="similarity">
    <text evidence="2">Belongs to the major facilitator superfamily. Organophosphate:Pi antiporter (OPA) (TC 2.A.1.4) family.</text>
</comment>
<feature type="transmembrane region" description="Helical" evidence="6">
    <location>
        <begin position="310"/>
        <end position="328"/>
    </location>
</feature>
<dbReference type="PIRSF" id="PIRSF002808">
    <property type="entry name" value="Hexose_phosphate_transp"/>
    <property type="match status" value="1"/>
</dbReference>
<dbReference type="PROSITE" id="PS50850">
    <property type="entry name" value="MFS"/>
    <property type="match status" value="1"/>
</dbReference>
<protein>
    <submittedName>
        <fullName evidence="8">MFS transporter</fullName>
    </submittedName>
</protein>
<dbReference type="InterPro" id="IPR000849">
    <property type="entry name" value="Sugar_P_transporter"/>
</dbReference>
<keyword evidence="4 6" id="KW-1133">Transmembrane helix</keyword>
<dbReference type="GO" id="GO:0012505">
    <property type="term" value="C:endomembrane system"/>
    <property type="evidence" value="ECO:0007669"/>
    <property type="project" value="UniProtKB-SubCell"/>
</dbReference>
<evidence type="ECO:0000256" key="3">
    <source>
        <dbReference type="ARBA" id="ARBA00022692"/>
    </source>
</evidence>
<dbReference type="STRING" id="680026.AB733_15810"/>
<evidence type="ECO:0000256" key="1">
    <source>
        <dbReference type="ARBA" id="ARBA00004127"/>
    </source>
</evidence>
<feature type="transmembrane region" description="Helical" evidence="6">
    <location>
        <begin position="147"/>
        <end position="166"/>
    </location>
</feature>